<dbReference type="Proteomes" id="UP001186974">
    <property type="component" value="Unassembled WGS sequence"/>
</dbReference>
<keyword evidence="2" id="KW-1185">Reference proteome</keyword>
<organism evidence="1 2">
    <name type="scientific">Coniosporium uncinatum</name>
    <dbReference type="NCBI Taxonomy" id="93489"/>
    <lineage>
        <taxon>Eukaryota</taxon>
        <taxon>Fungi</taxon>
        <taxon>Dikarya</taxon>
        <taxon>Ascomycota</taxon>
        <taxon>Pezizomycotina</taxon>
        <taxon>Dothideomycetes</taxon>
        <taxon>Dothideomycetes incertae sedis</taxon>
        <taxon>Coniosporium</taxon>
    </lineage>
</organism>
<dbReference type="EMBL" id="JAWDJW010010317">
    <property type="protein sequence ID" value="KAK3047936.1"/>
    <property type="molecule type" value="Genomic_DNA"/>
</dbReference>
<accession>A0ACC3CWL3</accession>
<name>A0ACC3CWL3_9PEZI</name>
<sequence length="177" mass="19140">VDMHLRNQAKEEMEHAIESCRRRIAASEANVKTLEDAAEKTKLKVSIKEVNEIMQDMQQRLVDLRAPPVALTEALEAGQPGAAQVKQVVEGLLGQDTTAKANDLTGLIKKKKHTSAPQAAAPDANANANGNGKRKAEAEAEQDPKKIKFNPPKSATTDDQDARNPKVEDARSVSEAV</sequence>
<reference evidence="1" key="1">
    <citation type="submission" date="2024-09" db="EMBL/GenBank/DDBJ databases">
        <title>Black Yeasts Isolated from many extreme environments.</title>
        <authorList>
            <person name="Coleine C."/>
            <person name="Stajich J.E."/>
            <person name="Selbmann L."/>
        </authorList>
    </citation>
    <scope>NUCLEOTIDE SEQUENCE</scope>
    <source>
        <strain evidence="1">CCFEE 5737</strain>
    </source>
</reference>
<evidence type="ECO:0000313" key="1">
    <source>
        <dbReference type="EMBL" id="KAK3047936.1"/>
    </source>
</evidence>
<gene>
    <name evidence="1" type="ORF">LTS18_013032</name>
</gene>
<evidence type="ECO:0000313" key="2">
    <source>
        <dbReference type="Proteomes" id="UP001186974"/>
    </source>
</evidence>
<comment type="caution">
    <text evidence="1">The sequence shown here is derived from an EMBL/GenBank/DDBJ whole genome shotgun (WGS) entry which is preliminary data.</text>
</comment>
<protein>
    <submittedName>
        <fullName evidence="1">Uncharacterized protein</fullName>
    </submittedName>
</protein>
<proteinExistence type="predicted"/>
<feature type="non-terminal residue" evidence="1">
    <location>
        <position position="1"/>
    </location>
</feature>